<dbReference type="InterPro" id="IPR038721">
    <property type="entry name" value="IS701-like_DDE_dom"/>
</dbReference>
<dbReference type="OrthoDB" id="151236at2"/>
<name>A0A1W1HDH3_9BACT</name>
<evidence type="ECO:0000313" key="3">
    <source>
        <dbReference type="EMBL" id="SLM30425.1"/>
    </source>
</evidence>
<evidence type="ECO:0000313" key="4">
    <source>
        <dbReference type="Proteomes" id="UP000191931"/>
    </source>
</evidence>
<organism evidence="3 4">
    <name type="scientific">Desulfamplus magnetovallimortis</name>
    <dbReference type="NCBI Taxonomy" id="1246637"/>
    <lineage>
        <taxon>Bacteria</taxon>
        <taxon>Pseudomonadati</taxon>
        <taxon>Thermodesulfobacteriota</taxon>
        <taxon>Desulfobacteria</taxon>
        <taxon>Desulfobacterales</taxon>
        <taxon>Desulfobacteraceae</taxon>
        <taxon>Desulfamplus</taxon>
    </lineage>
</organism>
<dbReference type="RefSeq" id="WP_080808380.1">
    <property type="nucleotide sequence ID" value="NZ_LT828560.1"/>
</dbReference>
<feature type="region of interest" description="Disordered" evidence="1">
    <location>
        <begin position="142"/>
        <end position="178"/>
    </location>
</feature>
<keyword evidence="4" id="KW-1185">Reference proteome</keyword>
<sequence>MDIMAFLICLDNCIDKTTLSRLATIVDAMLSMTGRVTMLGISRWTEQGGSYRTIQRFFNTSITWYKINWFLIRKALTGMKEILLIADETVVTKSGKHTFGVDRFFSSILNKPVSSISFFSLSLLDVQNETSYSIMTEQIEKEKKNTENKGKKKKAKKKKNSSKKAPKGRKKGSKNKDKKNVALSSYHLWAQGLIKKVLNLIGAEIELRIFVFDGAFGNNESLQMVKQCGLELISKLRYDSALWFPYTGQYAGRGAYKKYGEKLDYTNISKKHLVSSETKGNVRTDIYNIQLWHKNFPELLNIVVIKKTNIMTNKVAHVVLFSSDLELHWNKIITYYRLRFQIEFNFRDAKQHWGLEDFMNIKEKPVYNGANLSMFMVNLSQILLQNQSVGLLSMNDLKTWFRGHKYMRTIIKLLPKDTDQTIIQELQNELSEIGRINLVKNAA</sequence>
<feature type="compositionally biased region" description="Basic residues" evidence="1">
    <location>
        <begin position="150"/>
        <end position="173"/>
    </location>
</feature>
<feature type="domain" description="Transposase IS701-like DDE" evidence="2">
    <location>
        <begin position="9"/>
        <end position="268"/>
    </location>
</feature>
<dbReference type="InterPro" id="IPR012337">
    <property type="entry name" value="RNaseH-like_sf"/>
</dbReference>
<evidence type="ECO:0000259" key="2">
    <source>
        <dbReference type="Pfam" id="PF13546"/>
    </source>
</evidence>
<protein>
    <submittedName>
        <fullName evidence="3">Transposase</fullName>
    </submittedName>
</protein>
<dbReference type="AlphaFoldDB" id="A0A1W1HDH3"/>
<evidence type="ECO:0000256" key="1">
    <source>
        <dbReference type="SAM" id="MobiDB-lite"/>
    </source>
</evidence>
<dbReference type="STRING" id="1246637.MTBBW1_2240001"/>
<gene>
    <name evidence="3" type="ORF">MTBBW1_2240001</name>
</gene>
<reference evidence="3 4" key="1">
    <citation type="submission" date="2017-03" db="EMBL/GenBank/DDBJ databases">
        <authorList>
            <person name="Afonso C.L."/>
            <person name="Miller P.J."/>
            <person name="Scott M.A."/>
            <person name="Spackman E."/>
            <person name="Goraichik I."/>
            <person name="Dimitrov K.M."/>
            <person name="Suarez D.L."/>
            <person name="Swayne D.E."/>
        </authorList>
    </citation>
    <scope>NUCLEOTIDE SEQUENCE [LARGE SCALE GENOMIC DNA]</scope>
    <source>
        <strain evidence="3">PRJEB14757</strain>
    </source>
</reference>
<dbReference type="Pfam" id="PF13546">
    <property type="entry name" value="DDE_5"/>
    <property type="match status" value="1"/>
</dbReference>
<dbReference type="EMBL" id="FWEV01000140">
    <property type="protein sequence ID" value="SLM30425.1"/>
    <property type="molecule type" value="Genomic_DNA"/>
</dbReference>
<proteinExistence type="predicted"/>
<accession>A0A1W1HDH3</accession>
<dbReference type="Proteomes" id="UP000191931">
    <property type="component" value="Unassembled WGS sequence"/>
</dbReference>
<dbReference type="SUPFAM" id="SSF53098">
    <property type="entry name" value="Ribonuclease H-like"/>
    <property type="match status" value="1"/>
</dbReference>